<dbReference type="AlphaFoldDB" id="A0A084VGX2"/>
<proteinExistence type="predicted"/>
<protein>
    <submittedName>
        <fullName evidence="2 3">Uncharacterized protein</fullName>
    </submittedName>
</protein>
<dbReference type="VEuPathDB" id="VectorBase:ASIC004429"/>
<feature type="region of interest" description="Disordered" evidence="1">
    <location>
        <begin position="1"/>
        <end position="54"/>
    </location>
</feature>
<evidence type="ECO:0000256" key="1">
    <source>
        <dbReference type="SAM" id="MobiDB-lite"/>
    </source>
</evidence>
<dbReference type="EMBL" id="KE524840">
    <property type="protein sequence ID" value="KFB37216.1"/>
    <property type="molecule type" value="Genomic_DNA"/>
</dbReference>
<evidence type="ECO:0000313" key="4">
    <source>
        <dbReference type="Proteomes" id="UP000030765"/>
    </source>
</evidence>
<evidence type="ECO:0000313" key="3">
    <source>
        <dbReference type="EnsemblMetazoa" id="ASIC004429-PA"/>
    </source>
</evidence>
<dbReference type="EnsemblMetazoa" id="ASIC004429-RA">
    <property type="protein sequence ID" value="ASIC004429-PA"/>
    <property type="gene ID" value="ASIC004429"/>
</dbReference>
<evidence type="ECO:0000313" key="2">
    <source>
        <dbReference type="EMBL" id="KFB37216.1"/>
    </source>
</evidence>
<sequence length="82" mass="9018">MPDGFPSRGDLSCPVSGSDPRMTRGTEKDVPVIGKGKINKNHHHHHHHQTTADQTCIRSIDRRELLASIGNNVGEGRISREA</sequence>
<keyword evidence="4" id="KW-1185">Reference proteome</keyword>
<organism evidence="2">
    <name type="scientific">Anopheles sinensis</name>
    <name type="common">Mosquito</name>
    <dbReference type="NCBI Taxonomy" id="74873"/>
    <lineage>
        <taxon>Eukaryota</taxon>
        <taxon>Metazoa</taxon>
        <taxon>Ecdysozoa</taxon>
        <taxon>Arthropoda</taxon>
        <taxon>Hexapoda</taxon>
        <taxon>Insecta</taxon>
        <taxon>Pterygota</taxon>
        <taxon>Neoptera</taxon>
        <taxon>Endopterygota</taxon>
        <taxon>Diptera</taxon>
        <taxon>Nematocera</taxon>
        <taxon>Culicoidea</taxon>
        <taxon>Culicidae</taxon>
        <taxon>Anophelinae</taxon>
        <taxon>Anopheles</taxon>
    </lineage>
</organism>
<reference evidence="2 4" key="1">
    <citation type="journal article" date="2014" name="BMC Genomics">
        <title>Genome sequence of Anopheles sinensis provides insight into genetics basis of mosquito competence for malaria parasites.</title>
        <authorList>
            <person name="Zhou D."/>
            <person name="Zhang D."/>
            <person name="Ding G."/>
            <person name="Shi L."/>
            <person name="Hou Q."/>
            <person name="Ye Y."/>
            <person name="Xu Y."/>
            <person name="Zhou H."/>
            <person name="Xiong C."/>
            <person name="Li S."/>
            <person name="Yu J."/>
            <person name="Hong S."/>
            <person name="Yu X."/>
            <person name="Zou P."/>
            <person name="Chen C."/>
            <person name="Chang X."/>
            <person name="Wang W."/>
            <person name="Lv Y."/>
            <person name="Sun Y."/>
            <person name="Ma L."/>
            <person name="Shen B."/>
            <person name="Zhu C."/>
        </authorList>
    </citation>
    <scope>NUCLEOTIDE SEQUENCE [LARGE SCALE GENOMIC DNA]</scope>
</reference>
<feature type="compositionally biased region" description="Basic and acidic residues" evidence="1">
    <location>
        <begin position="21"/>
        <end position="30"/>
    </location>
</feature>
<feature type="compositionally biased region" description="Basic residues" evidence="1">
    <location>
        <begin position="37"/>
        <end position="49"/>
    </location>
</feature>
<gene>
    <name evidence="2" type="ORF">ZHAS_00004429</name>
</gene>
<accession>A0A084VGX2</accession>
<reference evidence="3" key="2">
    <citation type="submission" date="2020-05" db="UniProtKB">
        <authorList>
            <consortium name="EnsemblMetazoa"/>
        </authorList>
    </citation>
    <scope>IDENTIFICATION</scope>
</reference>
<dbReference type="Proteomes" id="UP000030765">
    <property type="component" value="Unassembled WGS sequence"/>
</dbReference>
<dbReference type="EMBL" id="ATLV01013105">
    <property type="status" value="NOT_ANNOTATED_CDS"/>
    <property type="molecule type" value="Genomic_DNA"/>
</dbReference>
<name>A0A084VGX2_ANOSI</name>